<name>X1ESB4_9ZZZZ</name>
<reference evidence="1" key="1">
    <citation type="journal article" date="2014" name="Front. Microbiol.">
        <title>High frequency of phylogenetically diverse reductive dehalogenase-homologous genes in deep subseafloor sedimentary metagenomes.</title>
        <authorList>
            <person name="Kawai M."/>
            <person name="Futagami T."/>
            <person name="Toyoda A."/>
            <person name="Takaki Y."/>
            <person name="Nishi S."/>
            <person name="Hori S."/>
            <person name="Arai W."/>
            <person name="Tsubouchi T."/>
            <person name="Morono Y."/>
            <person name="Uchiyama I."/>
            <person name="Ito T."/>
            <person name="Fujiyama A."/>
            <person name="Inagaki F."/>
            <person name="Takami H."/>
        </authorList>
    </citation>
    <scope>NUCLEOTIDE SEQUENCE</scope>
    <source>
        <strain evidence="1">Expedition CK06-06</strain>
    </source>
</reference>
<proteinExistence type="predicted"/>
<sequence length="300" mass="36050">LTILKSIGEKAKGKELTLKMNSHVFFDILESKNNSFKEFKEEIKKKWEQFKFKNQKRIIKKTYSTFFFRYFEEYFKVYLQTFCGFDTNSLELIMKEKISDDQLFLEYSYYLSPEEQDYFKEFSEAFNDSADGITSPFGYLYLVVAILGVTLRKLLGEQFYIVLDGAVLKNGENNNTLKFLVVIKNSHDQLYDNYYYMYLYYFLKYFKDVPKIYLDKLLDGREEVYKIALNEYSFAKDKLVDLLYYFYKKCNLLQNFSPLLDFLNFVCSRVEDSVFPKLDIIRKEFLQNFDYTDEKKNSPP</sequence>
<accession>X1ESB4</accession>
<dbReference type="AlphaFoldDB" id="X1ESB4"/>
<comment type="caution">
    <text evidence="1">The sequence shown here is derived from an EMBL/GenBank/DDBJ whole genome shotgun (WGS) entry which is preliminary data.</text>
</comment>
<protein>
    <submittedName>
        <fullName evidence="1">Uncharacterized protein</fullName>
    </submittedName>
</protein>
<feature type="non-terminal residue" evidence="1">
    <location>
        <position position="1"/>
    </location>
</feature>
<dbReference type="EMBL" id="BARU01003043">
    <property type="protein sequence ID" value="GAH20044.1"/>
    <property type="molecule type" value="Genomic_DNA"/>
</dbReference>
<gene>
    <name evidence="1" type="ORF">S03H2_06807</name>
</gene>
<evidence type="ECO:0000313" key="1">
    <source>
        <dbReference type="EMBL" id="GAH20044.1"/>
    </source>
</evidence>
<organism evidence="1">
    <name type="scientific">marine sediment metagenome</name>
    <dbReference type="NCBI Taxonomy" id="412755"/>
    <lineage>
        <taxon>unclassified sequences</taxon>
        <taxon>metagenomes</taxon>
        <taxon>ecological metagenomes</taxon>
    </lineage>
</organism>